<keyword evidence="2" id="KW-1185">Reference proteome</keyword>
<evidence type="ECO:0000313" key="1">
    <source>
        <dbReference type="EMBL" id="TFK60644.1"/>
    </source>
</evidence>
<evidence type="ECO:0000313" key="2">
    <source>
        <dbReference type="Proteomes" id="UP000308600"/>
    </source>
</evidence>
<feature type="non-terminal residue" evidence="1">
    <location>
        <position position="120"/>
    </location>
</feature>
<proteinExistence type="predicted"/>
<accession>A0ACD3A5I9</accession>
<sequence length="120" mass="13657">MTHTKTSRRQLDKSTKDQIIGYILHGASVREAAAHFGVPKSTCHDIWTKFTTTGSTDNKPRSGRPKKLDSQAHELLVQLAREKRSLPLRELGKLVTPSICSRTVRKELAEEGLRRRRVRK</sequence>
<name>A0ACD3A5I9_9AGAR</name>
<gene>
    <name evidence="1" type="ORF">BDN72DRAFT_779126</name>
</gene>
<dbReference type="Proteomes" id="UP000308600">
    <property type="component" value="Unassembled WGS sequence"/>
</dbReference>
<dbReference type="EMBL" id="ML208748">
    <property type="protein sequence ID" value="TFK60644.1"/>
    <property type="molecule type" value="Genomic_DNA"/>
</dbReference>
<protein>
    <submittedName>
        <fullName evidence="1">Uncharacterized protein</fullName>
    </submittedName>
</protein>
<reference evidence="1 2" key="1">
    <citation type="journal article" date="2019" name="Nat. Ecol. Evol.">
        <title>Megaphylogeny resolves global patterns of mushroom evolution.</title>
        <authorList>
            <person name="Varga T."/>
            <person name="Krizsan K."/>
            <person name="Foldi C."/>
            <person name="Dima B."/>
            <person name="Sanchez-Garcia M."/>
            <person name="Sanchez-Ramirez S."/>
            <person name="Szollosi G.J."/>
            <person name="Szarkandi J.G."/>
            <person name="Papp V."/>
            <person name="Albert L."/>
            <person name="Andreopoulos W."/>
            <person name="Angelini C."/>
            <person name="Antonin V."/>
            <person name="Barry K.W."/>
            <person name="Bougher N.L."/>
            <person name="Buchanan P."/>
            <person name="Buyck B."/>
            <person name="Bense V."/>
            <person name="Catcheside P."/>
            <person name="Chovatia M."/>
            <person name="Cooper J."/>
            <person name="Damon W."/>
            <person name="Desjardin D."/>
            <person name="Finy P."/>
            <person name="Geml J."/>
            <person name="Haridas S."/>
            <person name="Hughes K."/>
            <person name="Justo A."/>
            <person name="Karasinski D."/>
            <person name="Kautmanova I."/>
            <person name="Kiss B."/>
            <person name="Kocsube S."/>
            <person name="Kotiranta H."/>
            <person name="LaButti K.M."/>
            <person name="Lechner B.E."/>
            <person name="Liimatainen K."/>
            <person name="Lipzen A."/>
            <person name="Lukacs Z."/>
            <person name="Mihaltcheva S."/>
            <person name="Morgado L.N."/>
            <person name="Niskanen T."/>
            <person name="Noordeloos M.E."/>
            <person name="Ohm R.A."/>
            <person name="Ortiz-Santana B."/>
            <person name="Ovrebo C."/>
            <person name="Racz N."/>
            <person name="Riley R."/>
            <person name="Savchenko A."/>
            <person name="Shiryaev A."/>
            <person name="Soop K."/>
            <person name="Spirin V."/>
            <person name="Szebenyi C."/>
            <person name="Tomsovsky M."/>
            <person name="Tulloss R.E."/>
            <person name="Uehling J."/>
            <person name="Grigoriev I.V."/>
            <person name="Vagvolgyi C."/>
            <person name="Papp T."/>
            <person name="Martin F.M."/>
            <person name="Miettinen O."/>
            <person name="Hibbett D.S."/>
            <person name="Nagy L.G."/>
        </authorList>
    </citation>
    <scope>NUCLEOTIDE SEQUENCE [LARGE SCALE GENOMIC DNA]</scope>
    <source>
        <strain evidence="1 2">NL-1719</strain>
    </source>
</reference>
<organism evidence="1 2">
    <name type="scientific">Pluteus cervinus</name>
    <dbReference type="NCBI Taxonomy" id="181527"/>
    <lineage>
        <taxon>Eukaryota</taxon>
        <taxon>Fungi</taxon>
        <taxon>Dikarya</taxon>
        <taxon>Basidiomycota</taxon>
        <taxon>Agaricomycotina</taxon>
        <taxon>Agaricomycetes</taxon>
        <taxon>Agaricomycetidae</taxon>
        <taxon>Agaricales</taxon>
        <taxon>Pluteineae</taxon>
        <taxon>Pluteaceae</taxon>
        <taxon>Pluteus</taxon>
    </lineage>
</organism>